<dbReference type="InterPro" id="IPR010334">
    <property type="entry name" value="Dcp1"/>
</dbReference>
<dbReference type="HOGENOM" id="CLU_058649_2_0_1"/>
<dbReference type="RefSeq" id="XP_003000317.1">
    <property type="nucleotide sequence ID" value="XM_003000271.1"/>
</dbReference>
<feature type="region of interest" description="Disordered" evidence="5">
    <location>
        <begin position="1"/>
        <end position="35"/>
    </location>
</feature>
<evidence type="ECO:0000256" key="1">
    <source>
        <dbReference type="ARBA" id="ARBA00004496"/>
    </source>
</evidence>
<dbReference type="CDD" id="cd13182">
    <property type="entry name" value="EVH1-like_Dcp1"/>
    <property type="match status" value="1"/>
</dbReference>
<keyword evidence="3" id="KW-0963">Cytoplasm</keyword>
<dbReference type="SUPFAM" id="SSF50729">
    <property type="entry name" value="PH domain-like"/>
    <property type="match status" value="1"/>
</dbReference>
<dbReference type="STRING" id="526221.C9SXL2"/>
<keyword evidence="7" id="KW-1185">Reference proteome</keyword>
<evidence type="ECO:0000256" key="2">
    <source>
        <dbReference type="ARBA" id="ARBA00008778"/>
    </source>
</evidence>
<gene>
    <name evidence="6" type="ORF">VDBG_09512</name>
</gene>
<dbReference type="AlphaFoldDB" id="C9SXL2"/>
<dbReference type="GO" id="GO:0008047">
    <property type="term" value="F:enzyme activator activity"/>
    <property type="evidence" value="ECO:0007669"/>
    <property type="project" value="InterPro"/>
</dbReference>
<dbReference type="GO" id="GO:0006397">
    <property type="term" value="P:mRNA processing"/>
    <property type="evidence" value="ECO:0007669"/>
    <property type="project" value="UniProtKB-KW"/>
</dbReference>
<dbReference type="PANTHER" id="PTHR16290:SF0">
    <property type="entry name" value="DECAPPING PROTEIN 1, ISOFORM A"/>
    <property type="match status" value="1"/>
</dbReference>
<dbReference type="OMA" id="VRIYGLW"/>
<dbReference type="KEGG" id="val:VDBG_09512"/>
<dbReference type="Proteomes" id="UP000008698">
    <property type="component" value="Unassembled WGS sequence"/>
</dbReference>
<name>C9SXL2_VERA1</name>
<comment type="similarity">
    <text evidence="2">Belongs to the DCP1 family.</text>
</comment>
<evidence type="ECO:0000256" key="4">
    <source>
        <dbReference type="ARBA" id="ARBA00022664"/>
    </source>
</evidence>
<evidence type="ECO:0000256" key="5">
    <source>
        <dbReference type="SAM" id="MobiDB-lite"/>
    </source>
</evidence>
<dbReference type="GO" id="GO:0031087">
    <property type="term" value="P:deadenylation-independent decapping of nuclear-transcribed mRNA"/>
    <property type="evidence" value="ECO:0007669"/>
    <property type="project" value="TreeGrafter"/>
</dbReference>
<evidence type="ECO:0000313" key="7">
    <source>
        <dbReference type="Proteomes" id="UP000008698"/>
    </source>
</evidence>
<accession>C9SXL2</accession>
<dbReference type="GO" id="GO:0000290">
    <property type="term" value="P:deadenylation-dependent decapping of nuclear-transcribed mRNA"/>
    <property type="evidence" value="ECO:0007669"/>
    <property type="project" value="InterPro"/>
</dbReference>
<dbReference type="Pfam" id="PF06058">
    <property type="entry name" value="DCP1"/>
    <property type="match status" value="1"/>
</dbReference>
<reference evidence="7" key="1">
    <citation type="journal article" date="2011" name="PLoS Pathog.">
        <title>Comparative genomics yields insights into niche adaptation of plant vascular wilt pathogens.</title>
        <authorList>
            <person name="Klosterman S.J."/>
            <person name="Subbarao K.V."/>
            <person name="Kang S."/>
            <person name="Veronese P."/>
            <person name="Gold S.E."/>
            <person name="Thomma B.P.H.J."/>
            <person name="Chen Z."/>
            <person name="Henrissat B."/>
            <person name="Lee Y.-H."/>
            <person name="Park J."/>
            <person name="Garcia-Pedrajas M.D."/>
            <person name="Barbara D.J."/>
            <person name="Anchieta A."/>
            <person name="de Jonge R."/>
            <person name="Santhanam P."/>
            <person name="Maruthachalam K."/>
            <person name="Atallah Z."/>
            <person name="Amyotte S.G."/>
            <person name="Paz Z."/>
            <person name="Inderbitzin P."/>
            <person name="Hayes R.J."/>
            <person name="Heiman D.I."/>
            <person name="Young S."/>
            <person name="Zeng Q."/>
            <person name="Engels R."/>
            <person name="Galagan J."/>
            <person name="Cuomo C.A."/>
            <person name="Dobinson K.F."/>
            <person name="Ma L.-J."/>
        </authorList>
    </citation>
    <scope>NUCLEOTIDE SEQUENCE [LARGE SCALE GENOMIC DNA]</scope>
    <source>
        <strain evidence="7">VaMs.102 / ATCC MYA-4576 / FGSC 10136</strain>
    </source>
</reference>
<comment type="subcellular location">
    <subcellularLocation>
        <location evidence="1">Cytoplasm</location>
    </subcellularLocation>
</comment>
<evidence type="ECO:0008006" key="8">
    <source>
        <dbReference type="Google" id="ProtNLM"/>
    </source>
</evidence>
<dbReference type="OrthoDB" id="255837at2759"/>
<feature type="compositionally biased region" description="Basic residues" evidence="5">
    <location>
        <begin position="7"/>
        <end position="25"/>
    </location>
</feature>
<dbReference type="EMBL" id="DS985228">
    <property type="protein sequence ID" value="EEY23402.1"/>
    <property type="molecule type" value="Genomic_DNA"/>
</dbReference>
<dbReference type="PANTHER" id="PTHR16290">
    <property type="entry name" value="TRANSCRIPTION FACTOR SMIF DECAPPING ENZYME DCP1"/>
    <property type="match status" value="1"/>
</dbReference>
<dbReference type="eggNOG" id="KOG2868">
    <property type="taxonomic scope" value="Eukaryota"/>
</dbReference>
<dbReference type="InterPro" id="IPR011993">
    <property type="entry name" value="PH-like_dom_sf"/>
</dbReference>
<evidence type="ECO:0000313" key="6">
    <source>
        <dbReference type="EMBL" id="EEY23402.1"/>
    </source>
</evidence>
<proteinExistence type="inferred from homology"/>
<sequence>MVNQTPRGKRGGGHARHSSASHRHANPVTSDYDSDAPAHALLDQNAAAPAPNPALLNRTNTDLNLAVLRRHIPAIHSILSIAANAVVYTFAPATSSWERAGIEGTYFLCFLAPDAGPAQDPSIAAAAAAAPPRACIFVLNRRGLNNVSIDLASVGHFEVMDGIYIFRLDEGTDVLAGVKPEGDAADAAIDTTVVGIWIHTEDDETRMSNAVMVQETLRLVQTGEAHVEDDAVQAQGQGQGQGQEQEYVPPAAAAQPTGRKLSVSALFGVAPNGLSG</sequence>
<dbReference type="GeneID" id="9528020"/>
<evidence type="ECO:0000256" key="3">
    <source>
        <dbReference type="ARBA" id="ARBA00022490"/>
    </source>
</evidence>
<organism evidence="7">
    <name type="scientific">Verticillium alfalfae (strain VaMs.102 / ATCC MYA-4576 / FGSC 10136)</name>
    <name type="common">Verticillium wilt of alfalfa</name>
    <name type="synonym">Verticillium albo-atrum</name>
    <dbReference type="NCBI Taxonomy" id="526221"/>
    <lineage>
        <taxon>Eukaryota</taxon>
        <taxon>Fungi</taxon>
        <taxon>Dikarya</taxon>
        <taxon>Ascomycota</taxon>
        <taxon>Pezizomycotina</taxon>
        <taxon>Sordariomycetes</taxon>
        <taxon>Hypocreomycetidae</taxon>
        <taxon>Glomerellales</taxon>
        <taxon>Plectosphaerellaceae</taxon>
        <taxon>Verticillium</taxon>
    </lineage>
</organism>
<dbReference type="Gene3D" id="2.30.29.30">
    <property type="entry name" value="Pleckstrin-homology domain (PH domain)/Phosphotyrosine-binding domain (PTB)"/>
    <property type="match status" value="1"/>
</dbReference>
<dbReference type="GO" id="GO:0003729">
    <property type="term" value="F:mRNA binding"/>
    <property type="evidence" value="ECO:0007669"/>
    <property type="project" value="TreeGrafter"/>
</dbReference>
<feature type="region of interest" description="Disordered" evidence="5">
    <location>
        <begin position="232"/>
        <end position="255"/>
    </location>
</feature>
<dbReference type="GO" id="GO:0000932">
    <property type="term" value="C:P-body"/>
    <property type="evidence" value="ECO:0007669"/>
    <property type="project" value="TreeGrafter"/>
</dbReference>
<keyword evidence="4" id="KW-0507">mRNA processing</keyword>
<protein>
    <recommendedName>
        <fullName evidence="8">PH domain-like protein</fullName>
    </recommendedName>
</protein>